<evidence type="ECO:0000256" key="4">
    <source>
        <dbReference type="PIRSR" id="PIRSR000390-2"/>
    </source>
</evidence>
<evidence type="ECO:0000313" key="7">
    <source>
        <dbReference type="Proteomes" id="UP000547209"/>
    </source>
</evidence>
<keyword evidence="7" id="KW-1185">Reference proteome</keyword>
<organism evidence="6 7">
    <name type="scientific">Cohnella nanjingensis</name>
    <dbReference type="NCBI Taxonomy" id="1387779"/>
    <lineage>
        <taxon>Bacteria</taxon>
        <taxon>Bacillati</taxon>
        <taxon>Bacillota</taxon>
        <taxon>Bacilli</taxon>
        <taxon>Bacillales</taxon>
        <taxon>Paenibacillaceae</taxon>
        <taxon>Cohnella</taxon>
    </lineage>
</organism>
<dbReference type="InterPro" id="IPR015421">
    <property type="entry name" value="PyrdxlP-dep_Trfase_major"/>
</dbReference>
<accession>A0A7X0RPZ4</accession>
<dbReference type="SUPFAM" id="SSF53383">
    <property type="entry name" value="PLP-dependent transferases"/>
    <property type="match status" value="1"/>
</dbReference>
<dbReference type="EMBL" id="JACJVP010000021">
    <property type="protein sequence ID" value="MBB6671507.1"/>
    <property type="molecule type" value="Genomic_DNA"/>
</dbReference>
<dbReference type="Gene3D" id="3.40.640.10">
    <property type="entry name" value="Type I PLP-dependent aspartate aminotransferase-like (Major domain)"/>
    <property type="match status" value="1"/>
</dbReference>
<dbReference type="Pfam" id="PF01041">
    <property type="entry name" value="DegT_DnrJ_EryC1"/>
    <property type="match status" value="1"/>
</dbReference>
<keyword evidence="6" id="KW-0808">Transferase</keyword>
<dbReference type="GO" id="GO:0000271">
    <property type="term" value="P:polysaccharide biosynthetic process"/>
    <property type="evidence" value="ECO:0007669"/>
    <property type="project" value="TreeGrafter"/>
</dbReference>
<dbReference type="AlphaFoldDB" id="A0A7X0RPZ4"/>
<dbReference type="GO" id="GO:0030170">
    <property type="term" value="F:pyridoxal phosphate binding"/>
    <property type="evidence" value="ECO:0007669"/>
    <property type="project" value="TreeGrafter"/>
</dbReference>
<proteinExistence type="inferred from homology"/>
<evidence type="ECO:0000256" key="5">
    <source>
        <dbReference type="RuleBase" id="RU004508"/>
    </source>
</evidence>
<reference evidence="6 7" key="1">
    <citation type="submission" date="2020-08" db="EMBL/GenBank/DDBJ databases">
        <title>Cohnella phylogeny.</title>
        <authorList>
            <person name="Dunlap C."/>
        </authorList>
    </citation>
    <scope>NUCLEOTIDE SEQUENCE [LARGE SCALE GENOMIC DNA]</scope>
    <source>
        <strain evidence="6 7">DSM 28246</strain>
    </source>
</reference>
<dbReference type="PANTHER" id="PTHR30244">
    <property type="entry name" value="TRANSAMINASE"/>
    <property type="match status" value="1"/>
</dbReference>
<gene>
    <name evidence="6" type="ORF">H7C19_12525</name>
</gene>
<comment type="similarity">
    <text evidence="2 5">Belongs to the DegT/DnrJ/EryC1 family.</text>
</comment>
<comment type="caution">
    <text evidence="6">The sequence shown here is derived from an EMBL/GenBank/DDBJ whole genome shotgun (WGS) entry which is preliminary data.</text>
</comment>
<dbReference type="InterPro" id="IPR000653">
    <property type="entry name" value="DegT/StrS_aminotransferase"/>
</dbReference>
<sequence length="359" mass="40797">MINVTKAYLPNREKYKSYVDQIFDSGQITNHGRFTKELTNRLAHYLGVKNLLLVSNGTLALQVAYKLLELKGDVITTPFSFVATTSSLVWEGLTPVFVDIDKNSFNMDPQKIEERITDATSAIVPVHVFGNPCNVKAIENIAKKHRLKVIYDAAHAFDVKYKSESVLSYGDVSILSFHATKAFHTIEGGALIIKDDELFEKAKWMINFGIRGPSHIVGLGINAKMNEFQAIMGLCILDDMDYLYQARRMRHDRYVQALQGIRSIELPEWNPFGSDNYSYFPVLFESESTLLSIVEDLKRLDIHPRRYFHPSLESLNYVTPQEVPISSDIARRILCLPLFGELDAVNQDCIIDVVRQRTS</sequence>
<dbReference type="PANTHER" id="PTHR30244:SF9">
    <property type="entry name" value="PROTEIN RV3402C"/>
    <property type="match status" value="1"/>
</dbReference>
<evidence type="ECO:0000313" key="6">
    <source>
        <dbReference type="EMBL" id="MBB6671507.1"/>
    </source>
</evidence>
<keyword evidence="6" id="KW-0032">Aminotransferase</keyword>
<dbReference type="Proteomes" id="UP000547209">
    <property type="component" value="Unassembled WGS sequence"/>
</dbReference>
<evidence type="ECO:0000256" key="3">
    <source>
        <dbReference type="PIRSR" id="PIRSR000390-1"/>
    </source>
</evidence>
<feature type="modified residue" description="N6-(pyridoxal phosphate)lysine" evidence="4">
    <location>
        <position position="181"/>
    </location>
</feature>
<keyword evidence="1 4" id="KW-0663">Pyridoxal phosphate</keyword>
<dbReference type="PIRSF" id="PIRSF000390">
    <property type="entry name" value="PLP_StrS"/>
    <property type="match status" value="1"/>
</dbReference>
<protein>
    <submittedName>
        <fullName evidence="6">DegT/DnrJ/EryC1/StrS family aminotransferase</fullName>
    </submittedName>
</protein>
<dbReference type="CDD" id="cd00616">
    <property type="entry name" value="AHBA_syn"/>
    <property type="match status" value="1"/>
</dbReference>
<dbReference type="GO" id="GO:0008483">
    <property type="term" value="F:transaminase activity"/>
    <property type="evidence" value="ECO:0007669"/>
    <property type="project" value="UniProtKB-KW"/>
</dbReference>
<feature type="active site" description="Proton acceptor" evidence="3">
    <location>
        <position position="181"/>
    </location>
</feature>
<name>A0A7X0RPZ4_9BACL</name>
<dbReference type="InterPro" id="IPR015424">
    <property type="entry name" value="PyrdxlP-dep_Trfase"/>
</dbReference>
<evidence type="ECO:0000256" key="1">
    <source>
        <dbReference type="ARBA" id="ARBA00022898"/>
    </source>
</evidence>
<evidence type="ECO:0000256" key="2">
    <source>
        <dbReference type="ARBA" id="ARBA00037999"/>
    </source>
</evidence>